<feature type="domain" description="YdhG-like" evidence="1">
    <location>
        <begin position="16"/>
        <end position="112"/>
    </location>
</feature>
<name>A0A8J8GAA3_9FLAO</name>
<dbReference type="EMBL" id="JABSNO010000009">
    <property type="protein sequence ID" value="NRS92489.1"/>
    <property type="molecule type" value="Genomic_DNA"/>
</dbReference>
<evidence type="ECO:0000259" key="1">
    <source>
        <dbReference type="Pfam" id="PF08818"/>
    </source>
</evidence>
<dbReference type="RefSeq" id="WP_173779092.1">
    <property type="nucleotide sequence ID" value="NZ_JABSNO010000009.1"/>
</dbReference>
<dbReference type="Proteomes" id="UP000610746">
    <property type="component" value="Unassembled WGS sequence"/>
</dbReference>
<dbReference type="Pfam" id="PF08818">
    <property type="entry name" value="DUF1801"/>
    <property type="match status" value="1"/>
</dbReference>
<dbReference type="PIRSF" id="PIRSF021308">
    <property type="entry name" value="UCP021308"/>
    <property type="match status" value="1"/>
</dbReference>
<gene>
    <name evidence="2" type="ORF">HNQ03_001564</name>
</gene>
<evidence type="ECO:0000313" key="2">
    <source>
        <dbReference type="EMBL" id="NRS92489.1"/>
    </source>
</evidence>
<reference evidence="2" key="1">
    <citation type="submission" date="2020-05" db="EMBL/GenBank/DDBJ databases">
        <title>Genomic Encyclopedia of Type Strains, Phase IV (KMG-V): Genome sequencing to study the core and pangenomes of soil and plant-associated prokaryotes.</title>
        <authorList>
            <person name="Whitman W."/>
        </authorList>
    </citation>
    <scope>NUCLEOTIDE SEQUENCE</scope>
    <source>
        <strain evidence="2">16F</strain>
    </source>
</reference>
<sequence>MNAKANFYFEKDSKFQAEIIELRKIALKSGLEEELKWGCPCYTLKGKNVFLIHHFKEYCAILFFKGALMKDSEKILIQQSENVQSAKQMRFKNLEEIKNFEKTFGEYFQEAINVEKSGEKVVLKKTKEFEIPEELTDYFHLDETLKMAFEKLTPGRQRAYLLYFSTAKQSKTRVDRIEKYIPKILAGKGLND</sequence>
<accession>A0A8J8GAA3</accession>
<dbReference type="InterPro" id="IPR016786">
    <property type="entry name" value="YdeI_bac"/>
</dbReference>
<comment type="caution">
    <text evidence="2">The sequence shown here is derived from an EMBL/GenBank/DDBJ whole genome shotgun (WGS) entry which is preliminary data.</text>
</comment>
<evidence type="ECO:0000313" key="3">
    <source>
        <dbReference type="Proteomes" id="UP000610746"/>
    </source>
</evidence>
<dbReference type="Gene3D" id="3.90.1150.200">
    <property type="match status" value="1"/>
</dbReference>
<dbReference type="AlphaFoldDB" id="A0A8J8GAA3"/>
<dbReference type="Pfam" id="PF13376">
    <property type="entry name" value="OmdA"/>
    <property type="match status" value="1"/>
</dbReference>
<organism evidence="2 3">
    <name type="scientific">Frigoriflavimonas asaccharolytica</name>
    <dbReference type="NCBI Taxonomy" id="2735899"/>
    <lineage>
        <taxon>Bacteria</taxon>
        <taxon>Pseudomonadati</taxon>
        <taxon>Bacteroidota</taxon>
        <taxon>Flavobacteriia</taxon>
        <taxon>Flavobacteriales</taxon>
        <taxon>Weeksellaceae</taxon>
        <taxon>Frigoriflavimonas</taxon>
    </lineage>
</organism>
<keyword evidence="3" id="KW-1185">Reference proteome</keyword>
<protein>
    <submittedName>
        <fullName evidence="2">Uncharacterized protein YdeI (YjbR/CyaY-like superfamily)</fullName>
    </submittedName>
</protein>
<proteinExistence type="predicted"/>
<dbReference type="SUPFAM" id="SSF159888">
    <property type="entry name" value="YdhG-like"/>
    <property type="match status" value="1"/>
</dbReference>
<dbReference type="InterPro" id="IPR014922">
    <property type="entry name" value="YdhG-like"/>
</dbReference>